<accession>A0A6S6PJE4</accession>
<dbReference type="RefSeq" id="WP_099348712.1">
    <property type="nucleotide sequence ID" value="NZ_AP023326.1"/>
</dbReference>
<evidence type="ECO:0000313" key="2">
    <source>
        <dbReference type="Proteomes" id="UP000515220"/>
    </source>
</evidence>
<dbReference type="EMBL" id="AP023326">
    <property type="protein sequence ID" value="BCI67453.1"/>
    <property type="molecule type" value="Genomic_DNA"/>
</dbReference>
<reference evidence="1 2" key="1">
    <citation type="submission" date="2020-07" db="EMBL/GenBank/DDBJ databases">
        <title>Complete Genome Sequence of an acetic acid bacterium, Acetobacter aceti JCM20276.</title>
        <authorList>
            <person name="Hirose Y."/>
            <person name="Mihara H."/>
        </authorList>
    </citation>
    <scope>NUCLEOTIDE SEQUENCE [LARGE SCALE GENOMIC DNA]</scope>
    <source>
        <strain evidence="1 2">JCM20276</strain>
    </source>
</reference>
<organism evidence="1 2">
    <name type="scientific">Acetobacter aceti</name>
    <dbReference type="NCBI Taxonomy" id="435"/>
    <lineage>
        <taxon>Bacteria</taxon>
        <taxon>Pseudomonadati</taxon>
        <taxon>Pseudomonadota</taxon>
        <taxon>Alphaproteobacteria</taxon>
        <taxon>Acetobacterales</taxon>
        <taxon>Acetobacteraceae</taxon>
        <taxon>Acetobacter</taxon>
        <taxon>Acetobacter subgen. Acetobacter</taxon>
    </lineage>
</organism>
<dbReference type="Proteomes" id="UP000515220">
    <property type="component" value="Chromosome"/>
</dbReference>
<evidence type="ECO:0000313" key="1">
    <source>
        <dbReference type="EMBL" id="BCI67453.1"/>
    </source>
</evidence>
<protein>
    <submittedName>
        <fullName evidence="1">Uncharacterized protein</fullName>
    </submittedName>
</protein>
<dbReference type="AlphaFoldDB" id="A0A6S6PJE4"/>
<proteinExistence type="predicted"/>
<gene>
    <name evidence="1" type="ORF">AAJCM20276_20770</name>
</gene>
<name>A0A6S6PJE4_ACEAC</name>
<sequence length="131" mass="14261">MDALTLTRYLAGALDFFNMDDLVLNSEPIATLDETQCASGHVTGQGSGSVDKAVFVLCLVRSGRKARRFALAACACLIDGERRLLPVPGETPFFNHRFFEDSRQDSAFSIGESAADMEFRGGHGWSHSCAR</sequence>